<dbReference type="EMBL" id="JACXVP010000003">
    <property type="protein sequence ID" value="KAG5617827.1"/>
    <property type="molecule type" value="Genomic_DNA"/>
</dbReference>
<keyword evidence="5" id="KW-1185">Reference proteome</keyword>
<dbReference type="PROSITE" id="PS00283">
    <property type="entry name" value="SOYBEAN_KUNITZ"/>
    <property type="match status" value="1"/>
</dbReference>
<keyword evidence="3" id="KW-0732">Signal</keyword>
<accession>A0A9J6A0L5</accession>
<dbReference type="GO" id="GO:0004866">
    <property type="term" value="F:endopeptidase inhibitor activity"/>
    <property type="evidence" value="ECO:0007669"/>
    <property type="project" value="InterPro"/>
</dbReference>
<sequence>MKKTEVSCILLITLIVFIKDSLLSEATFASNPVLDTTGKMIRVGSDYMVVPVRKDLGGDIGLAFIGTQVCPLGIGPRVIRESVDLNVEFTETYTICQHHSNVWRLDHYNPQKEDHMITNGGVKGNPGRDTISNWFKIVKYGVGYKFVFCPSVCNYCDVICKNVGVFVQNNGQALLALSNEPLEVRFKKV</sequence>
<dbReference type="AlphaFoldDB" id="A0A9J6A0L5"/>
<dbReference type="InterPro" id="IPR002160">
    <property type="entry name" value="Prot_inh_Kunz-lg"/>
</dbReference>
<comment type="caution">
    <text evidence="4">The sequence shown here is derived from an EMBL/GenBank/DDBJ whole genome shotgun (WGS) entry which is preliminary data.</text>
</comment>
<dbReference type="Pfam" id="PF00197">
    <property type="entry name" value="Kunitz_legume"/>
    <property type="match status" value="2"/>
</dbReference>
<dbReference type="OrthoDB" id="1872570at2759"/>
<dbReference type="PANTHER" id="PTHR33107:SF62">
    <property type="entry name" value="MIRACULIN"/>
    <property type="match status" value="1"/>
</dbReference>
<feature type="signal peptide" evidence="3">
    <location>
        <begin position="1"/>
        <end position="24"/>
    </location>
</feature>
<reference evidence="4 5" key="1">
    <citation type="submission" date="2020-09" db="EMBL/GenBank/DDBJ databases">
        <title>De no assembly of potato wild relative species, Solanum commersonii.</title>
        <authorList>
            <person name="Cho K."/>
        </authorList>
    </citation>
    <scope>NUCLEOTIDE SEQUENCE [LARGE SCALE GENOMIC DNA]</scope>
    <source>
        <strain evidence="4">LZ3.2</strain>
        <tissue evidence="4">Leaf</tissue>
    </source>
</reference>
<dbReference type="Gene3D" id="2.80.10.50">
    <property type="match status" value="2"/>
</dbReference>
<keyword evidence="2" id="KW-0646">Protease inhibitor</keyword>
<evidence type="ECO:0000256" key="2">
    <source>
        <dbReference type="ARBA" id="ARBA00022690"/>
    </source>
</evidence>
<dbReference type="SMART" id="SM00452">
    <property type="entry name" value="STI"/>
    <property type="match status" value="1"/>
</dbReference>
<organism evidence="4 5">
    <name type="scientific">Solanum commersonii</name>
    <name type="common">Commerson's wild potato</name>
    <name type="synonym">Commerson's nightshade</name>
    <dbReference type="NCBI Taxonomy" id="4109"/>
    <lineage>
        <taxon>Eukaryota</taxon>
        <taxon>Viridiplantae</taxon>
        <taxon>Streptophyta</taxon>
        <taxon>Embryophyta</taxon>
        <taxon>Tracheophyta</taxon>
        <taxon>Spermatophyta</taxon>
        <taxon>Magnoliopsida</taxon>
        <taxon>eudicotyledons</taxon>
        <taxon>Gunneridae</taxon>
        <taxon>Pentapetalae</taxon>
        <taxon>asterids</taxon>
        <taxon>lamiids</taxon>
        <taxon>Solanales</taxon>
        <taxon>Solanaceae</taxon>
        <taxon>Solanoideae</taxon>
        <taxon>Solaneae</taxon>
        <taxon>Solanum</taxon>
    </lineage>
</organism>
<evidence type="ECO:0008006" key="6">
    <source>
        <dbReference type="Google" id="ProtNLM"/>
    </source>
</evidence>
<evidence type="ECO:0000313" key="4">
    <source>
        <dbReference type="EMBL" id="KAG5617827.1"/>
    </source>
</evidence>
<name>A0A9J6A0L5_SOLCO</name>
<gene>
    <name evidence="4" type="ORF">H5410_017651</name>
</gene>
<dbReference type="SUPFAM" id="SSF50386">
    <property type="entry name" value="STI-like"/>
    <property type="match status" value="1"/>
</dbReference>
<evidence type="ECO:0000313" key="5">
    <source>
        <dbReference type="Proteomes" id="UP000824120"/>
    </source>
</evidence>
<feature type="chain" id="PRO_5039905914" description="Miraculin-like" evidence="3">
    <location>
        <begin position="25"/>
        <end position="189"/>
    </location>
</feature>
<dbReference type="Proteomes" id="UP000824120">
    <property type="component" value="Chromosome 3"/>
</dbReference>
<dbReference type="InterPro" id="IPR011065">
    <property type="entry name" value="Kunitz_inhibitor_STI-like_sf"/>
</dbReference>
<protein>
    <recommendedName>
        <fullName evidence="6">Miraculin-like</fullName>
    </recommendedName>
</protein>
<evidence type="ECO:0000256" key="1">
    <source>
        <dbReference type="ARBA" id="ARBA00005440"/>
    </source>
</evidence>
<comment type="similarity">
    <text evidence="1">Belongs to the protease inhibitor I3 (leguminous Kunitz-type inhibitor) family.</text>
</comment>
<proteinExistence type="inferred from homology"/>
<evidence type="ECO:0000256" key="3">
    <source>
        <dbReference type="SAM" id="SignalP"/>
    </source>
</evidence>
<dbReference type="PANTHER" id="PTHR33107">
    <property type="entry name" value="KUNITZ TRYPSIN INHIBITOR 2"/>
    <property type="match status" value="1"/>
</dbReference>